<dbReference type="InterPro" id="IPR016187">
    <property type="entry name" value="CTDL_fold"/>
</dbReference>
<dbReference type="InterPro" id="IPR001304">
    <property type="entry name" value="C-type_lectin-like"/>
</dbReference>
<dbReference type="GO" id="GO:0005615">
    <property type="term" value="C:extracellular space"/>
    <property type="evidence" value="ECO:0007669"/>
    <property type="project" value="TreeGrafter"/>
</dbReference>
<dbReference type="Pfam" id="PF00147">
    <property type="entry name" value="Fibrinogen_C"/>
    <property type="match status" value="1"/>
</dbReference>
<evidence type="ECO:0000313" key="5">
    <source>
        <dbReference type="Proteomes" id="UP000887566"/>
    </source>
</evidence>
<dbReference type="Pfam" id="PF00059">
    <property type="entry name" value="Lectin_C"/>
    <property type="match status" value="2"/>
</dbReference>
<dbReference type="SUPFAM" id="SSF56436">
    <property type="entry name" value="C-type lectin-like"/>
    <property type="match status" value="2"/>
</dbReference>
<organism evidence="5 6">
    <name type="scientific">Plectus sambesii</name>
    <dbReference type="NCBI Taxonomy" id="2011161"/>
    <lineage>
        <taxon>Eukaryota</taxon>
        <taxon>Metazoa</taxon>
        <taxon>Ecdysozoa</taxon>
        <taxon>Nematoda</taxon>
        <taxon>Chromadorea</taxon>
        <taxon>Plectida</taxon>
        <taxon>Plectina</taxon>
        <taxon>Plectoidea</taxon>
        <taxon>Plectidae</taxon>
        <taxon>Plectus</taxon>
    </lineage>
</organism>
<feature type="signal peptide" evidence="2">
    <location>
        <begin position="1"/>
        <end position="21"/>
    </location>
</feature>
<evidence type="ECO:0000259" key="4">
    <source>
        <dbReference type="PROSITE" id="PS51406"/>
    </source>
</evidence>
<dbReference type="Proteomes" id="UP000887566">
    <property type="component" value="Unplaced"/>
</dbReference>
<dbReference type="Gene3D" id="3.10.100.10">
    <property type="entry name" value="Mannose-Binding Protein A, subunit A"/>
    <property type="match status" value="2"/>
</dbReference>
<evidence type="ECO:0000259" key="3">
    <source>
        <dbReference type="PROSITE" id="PS50041"/>
    </source>
</evidence>
<dbReference type="SMART" id="SM00186">
    <property type="entry name" value="FBG"/>
    <property type="match status" value="1"/>
</dbReference>
<feature type="domain" description="C-type lectin" evidence="3">
    <location>
        <begin position="196"/>
        <end position="321"/>
    </location>
</feature>
<accession>A0A914VDW1</accession>
<reference evidence="6" key="1">
    <citation type="submission" date="2022-11" db="UniProtKB">
        <authorList>
            <consortium name="WormBaseParasite"/>
        </authorList>
    </citation>
    <scope>IDENTIFICATION</scope>
</reference>
<dbReference type="SMART" id="SM00034">
    <property type="entry name" value="CLECT"/>
    <property type="match status" value="2"/>
</dbReference>
<dbReference type="AlphaFoldDB" id="A0A914VDW1"/>
<dbReference type="Gene3D" id="3.90.215.10">
    <property type="entry name" value="Gamma Fibrinogen, chain A, domain 1"/>
    <property type="match status" value="1"/>
</dbReference>
<keyword evidence="2" id="KW-0732">Signal</keyword>
<dbReference type="InterPro" id="IPR016186">
    <property type="entry name" value="C-type_lectin-like/link_sf"/>
</dbReference>
<dbReference type="SUPFAM" id="SSF56496">
    <property type="entry name" value="Fibrinogen C-terminal domain-like"/>
    <property type="match status" value="1"/>
</dbReference>
<dbReference type="InterPro" id="IPR014716">
    <property type="entry name" value="Fibrinogen_a/b/g_C_1"/>
</dbReference>
<feature type="region of interest" description="Disordered" evidence="1">
    <location>
        <begin position="165"/>
        <end position="185"/>
    </location>
</feature>
<name>A0A914VDW1_9BILA</name>
<dbReference type="PROSITE" id="PS51406">
    <property type="entry name" value="FIBRINOGEN_C_2"/>
    <property type="match status" value="1"/>
</dbReference>
<sequence length="551" mass="61297">MFSAKDISILLLLCFCQTSEAKDVSTPHYCQQQSGKCFTVIIDQKLNWNDAEKYCEQNLLNGHLASIHNAFDGSIIASWIPFLSTDPWFGGFQIAALPFQYTDASPMDYTNWIPGEPTLECTQICHSASTNAGNQCQQGKWRTADCVASSQFICEYGNYSIGTPTTSPTSPTTLTPPRTPTTPTAPTVVQRSCNSNNGKCFALVIGSLSWTEAEQFCESQVQNGAVASLASVTEVGDANIIATLLQHPGVNSNLWIGAFAYAGPPIRWTDKSTFSFSNWAPNQPPPHPDGCVQVCQRTDSTCVQGQWTIVPCDIMQSFICENLNYVSKDCRELHQKYNDLLSGVYMLNPPGIPAFNAYCDMETDGGGWTVIQRRINGDLSFFDKLWSDYKVGFNNGLENNLWLGNDKIHVLSTKDSNVELRIDIWGDRNPSSSNPNGYWWEKHTNFIIDDEAHFYALHLSSSYTGNASVTSSSGMSYSNGFKFSTVDSRHGADTGCFSTRQYGGWWMDYQCAAAILNGKYVPAQWGYGFRWYRNSIYINPVRSLMMLRSLV</sequence>
<evidence type="ECO:0000256" key="1">
    <source>
        <dbReference type="SAM" id="MobiDB-lite"/>
    </source>
</evidence>
<dbReference type="CDD" id="cd00037">
    <property type="entry name" value="CLECT"/>
    <property type="match status" value="2"/>
</dbReference>
<dbReference type="PROSITE" id="PS50041">
    <property type="entry name" value="C_TYPE_LECTIN_2"/>
    <property type="match status" value="2"/>
</dbReference>
<feature type="domain" description="Fibrinogen C-terminal" evidence="4">
    <location>
        <begin position="321"/>
        <end position="551"/>
    </location>
</feature>
<dbReference type="InterPro" id="IPR036056">
    <property type="entry name" value="Fibrinogen-like_C"/>
</dbReference>
<protein>
    <submittedName>
        <fullName evidence="6">Uncharacterized protein</fullName>
    </submittedName>
</protein>
<dbReference type="InterPro" id="IPR050373">
    <property type="entry name" value="Fibrinogen_C-term_domain"/>
</dbReference>
<evidence type="ECO:0000256" key="2">
    <source>
        <dbReference type="SAM" id="SignalP"/>
    </source>
</evidence>
<dbReference type="WBParaSite" id="PSAMB.scaffold1874size27027.g15399.t1">
    <property type="protein sequence ID" value="PSAMB.scaffold1874size27027.g15399.t1"/>
    <property type="gene ID" value="PSAMB.scaffold1874size27027.g15399"/>
</dbReference>
<evidence type="ECO:0000313" key="6">
    <source>
        <dbReference type="WBParaSite" id="PSAMB.scaffold1874size27027.g15399.t1"/>
    </source>
</evidence>
<keyword evidence="5" id="KW-1185">Reference proteome</keyword>
<dbReference type="NCBIfam" id="NF040941">
    <property type="entry name" value="GGGWT_bact"/>
    <property type="match status" value="1"/>
</dbReference>
<feature type="domain" description="C-type lectin" evidence="3">
    <location>
        <begin position="33"/>
        <end position="155"/>
    </location>
</feature>
<feature type="chain" id="PRO_5037318188" evidence="2">
    <location>
        <begin position="22"/>
        <end position="551"/>
    </location>
</feature>
<dbReference type="PANTHER" id="PTHR19143">
    <property type="entry name" value="FIBRINOGEN/TENASCIN/ANGIOPOEITIN"/>
    <property type="match status" value="1"/>
</dbReference>
<proteinExistence type="predicted"/>
<dbReference type="InterPro" id="IPR002181">
    <property type="entry name" value="Fibrinogen_a/b/g_C_dom"/>
</dbReference>